<dbReference type="Proteomes" id="UP000635387">
    <property type="component" value="Unassembled WGS sequence"/>
</dbReference>
<dbReference type="EMBL" id="BNAY01000001">
    <property type="protein sequence ID" value="GHH01025.1"/>
    <property type="molecule type" value="Genomic_DNA"/>
</dbReference>
<gene>
    <name evidence="2" type="ORF">GCM10017790_00670</name>
</gene>
<protein>
    <submittedName>
        <fullName evidence="2">ATP-binding protein</fullName>
    </submittedName>
</protein>
<dbReference type="Gene3D" id="3.40.50.300">
    <property type="entry name" value="P-loop containing nucleotide triphosphate hydrolases"/>
    <property type="match status" value="1"/>
</dbReference>
<sequence>MAGLAADPTTHSGSDTYVRSFALELTEAGLGEIDALANFRLPYTSAEFDLLLAGVHPQTGKHSYVAIEMKGWLAARPEHASGAVVKGLEGLRHTIHPVIQLDKMITYFRERAVASDQPISGLVWLPQARDADVCSLHEFESAEGTRVFTPESRAEMADFVRTRLAPDPSRRAVETLSSSPVREPHPLLVAAANEFKGYDEYVFLGNQELARSAVLEAAESGVNETLIVSGRPATGKSAIAISLLAELARRGYSVTHATGSRPATSTWRKVVGTENPGTKVRGLFTYFNNYSGAEPRGLDVLICDEAHRVRDTSATRYTRRDQRTGVPQVVELIQAAKVSVFFLDPEQALRPGEIGTEELIASAAVDNGRTVRRITLDEQFGADGSSEYLAWTRLLLDEQRHPLPIWTGDREFTVEIADTPQEMEARIRQQDLDGTSRIVAGLCWPWSEAKPGENLPLDIQIGDWARPWSVKGDRGVNGAPSSSHWASDPAGIGQIGSVYNVQGFEFDWTGVILGPDLVWRTDRWVAQRTENLDFGLNRLDDHAFDKHIRRTYRVLLSRSRKGTIVYSTDPETRHMLHKLVRSKAH</sequence>
<proteinExistence type="predicted"/>
<feature type="domain" description="Schlafen group 3-like DNA/RNA helicase" evidence="1">
    <location>
        <begin position="225"/>
        <end position="569"/>
    </location>
</feature>
<keyword evidence="2" id="KW-0067">ATP-binding</keyword>
<comment type="caution">
    <text evidence="2">The sequence shown here is derived from an EMBL/GenBank/DDBJ whole genome shotgun (WGS) entry which is preliminary data.</text>
</comment>
<dbReference type="Pfam" id="PF09848">
    <property type="entry name" value="SLFN-g3_helicase"/>
    <property type="match status" value="1"/>
</dbReference>
<dbReference type="CDD" id="cd00009">
    <property type="entry name" value="AAA"/>
    <property type="match status" value="1"/>
</dbReference>
<dbReference type="InterPro" id="IPR018647">
    <property type="entry name" value="SLFN_3-like_DNA/RNA_helicase"/>
</dbReference>
<evidence type="ECO:0000313" key="2">
    <source>
        <dbReference type="EMBL" id="GHH01025.1"/>
    </source>
</evidence>
<reference evidence="3" key="1">
    <citation type="journal article" date="2019" name="Int. J. Syst. Evol. Microbiol.">
        <title>The Global Catalogue of Microorganisms (GCM) 10K type strain sequencing project: providing services to taxonomists for standard genome sequencing and annotation.</title>
        <authorList>
            <consortium name="The Broad Institute Genomics Platform"/>
            <consortium name="The Broad Institute Genome Sequencing Center for Infectious Disease"/>
            <person name="Wu L."/>
            <person name="Ma J."/>
        </authorList>
    </citation>
    <scope>NUCLEOTIDE SEQUENCE [LARGE SCALE GENOMIC DNA]</scope>
    <source>
        <strain evidence="3">CGMCC 4.7683</strain>
    </source>
</reference>
<organism evidence="2 3">
    <name type="scientific">Amycolatopsis oliviviridis</name>
    <dbReference type="NCBI Taxonomy" id="1471590"/>
    <lineage>
        <taxon>Bacteria</taxon>
        <taxon>Bacillati</taxon>
        <taxon>Actinomycetota</taxon>
        <taxon>Actinomycetes</taxon>
        <taxon>Pseudonocardiales</taxon>
        <taxon>Pseudonocardiaceae</taxon>
        <taxon>Amycolatopsis</taxon>
    </lineage>
</organism>
<dbReference type="SUPFAM" id="SSF52540">
    <property type="entry name" value="P-loop containing nucleoside triphosphate hydrolases"/>
    <property type="match status" value="1"/>
</dbReference>
<accession>A0ABQ3L308</accession>
<dbReference type="InterPro" id="IPR027417">
    <property type="entry name" value="P-loop_NTPase"/>
</dbReference>
<evidence type="ECO:0000259" key="1">
    <source>
        <dbReference type="Pfam" id="PF09848"/>
    </source>
</evidence>
<name>A0ABQ3L308_9PSEU</name>
<dbReference type="GO" id="GO:0005524">
    <property type="term" value="F:ATP binding"/>
    <property type="evidence" value="ECO:0007669"/>
    <property type="project" value="UniProtKB-KW"/>
</dbReference>
<keyword evidence="2" id="KW-0547">Nucleotide-binding</keyword>
<evidence type="ECO:0000313" key="3">
    <source>
        <dbReference type="Proteomes" id="UP000635387"/>
    </source>
</evidence>
<keyword evidence="3" id="KW-1185">Reference proteome</keyword>